<reference evidence="1 2" key="1">
    <citation type="submission" date="2015-06" db="EMBL/GenBank/DDBJ databases">
        <title>Survival trade-offs in plant roots during colonization by closely related pathogenic and mutualistic fungi.</title>
        <authorList>
            <person name="Hacquard S."/>
            <person name="Kracher B."/>
            <person name="Hiruma K."/>
            <person name="Weinman A."/>
            <person name="Muench P."/>
            <person name="Garrido Oter R."/>
            <person name="Ver Loren van Themaat E."/>
            <person name="Dallerey J.-F."/>
            <person name="Damm U."/>
            <person name="Henrissat B."/>
            <person name="Lespinet O."/>
            <person name="Thon M."/>
            <person name="Kemen E."/>
            <person name="McHardy A.C."/>
            <person name="Schulze-Lefert P."/>
            <person name="O'Connell R.J."/>
        </authorList>
    </citation>
    <scope>NUCLEOTIDE SEQUENCE [LARGE SCALE GENOMIC DNA]</scope>
    <source>
        <strain evidence="1 2">0861</strain>
    </source>
</reference>
<gene>
    <name evidence="1" type="ORF">CT0861_08642</name>
</gene>
<organism evidence="1 2">
    <name type="scientific">Colletotrichum tofieldiae</name>
    <dbReference type="NCBI Taxonomy" id="708197"/>
    <lineage>
        <taxon>Eukaryota</taxon>
        <taxon>Fungi</taxon>
        <taxon>Dikarya</taxon>
        <taxon>Ascomycota</taxon>
        <taxon>Pezizomycotina</taxon>
        <taxon>Sordariomycetes</taxon>
        <taxon>Hypocreomycetidae</taxon>
        <taxon>Glomerellales</taxon>
        <taxon>Glomerellaceae</taxon>
        <taxon>Colletotrichum</taxon>
        <taxon>Colletotrichum spaethianum species complex</taxon>
    </lineage>
</organism>
<name>A0A166NLW2_9PEZI</name>
<evidence type="ECO:0000313" key="1">
    <source>
        <dbReference type="EMBL" id="KZL65821.1"/>
    </source>
</evidence>
<proteinExistence type="predicted"/>
<dbReference type="EMBL" id="LFIV01000202">
    <property type="protein sequence ID" value="KZL65821.1"/>
    <property type="molecule type" value="Genomic_DNA"/>
</dbReference>
<protein>
    <submittedName>
        <fullName evidence="1">Uncharacterized protein</fullName>
    </submittedName>
</protein>
<keyword evidence="2" id="KW-1185">Reference proteome</keyword>
<dbReference type="AlphaFoldDB" id="A0A166NLW2"/>
<comment type="caution">
    <text evidence="1">The sequence shown here is derived from an EMBL/GenBank/DDBJ whole genome shotgun (WGS) entry which is preliminary data.</text>
</comment>
<sequence>MALGAHLATDVGVEPLGNGVKRSADLYVAFAHETRERDRAAMAGLIFSSIAGNLSRRLVIQMEEPRRVQAQCAVRHAKRRPIHSAFHSVCLHHLDLCTAFVEVFEHVHRLVVVVKELETDHSSGSAVRSLAQTTQGFAS</sequence>
<dbReference type="Proteomes" id="UP000076552">
    <property type="component" value="Unassembled WGS sequence"/>
</dbReference>
<evidence type="ECO:0000313" key="2">
    <source>
        <dbReference type="Proteomes" id="UP000076552"/>
    </source>
</evidence>
<accession>A0A166NLW2</accession>